<accession>A0AA35UHK9</accession>
<comment type="caution">
    <text evidence="1">The sequence shown here is derived from an EMBL/GenBank/DDBJ whole genome shotgun (WGS) entry which is preliminary data.</text>
</comment>
<gene>
    <name evidence="1" type="ORF">LMG32879_001098</name>
</gene>
<reference evidence="1" key="1">
    <citation type="submission" date="2023-03" db="EMBL/GenBank/DDBJ databases">
        <authorList>
            <person name="Cleenwerck I."/>
        </authorList>
    </citation>
    <scope>NUCLEOTIDE SEQUENCE</scope>
    <source>
        <strain evidence="1">LMG 32879</strain>
    </source>
</reference>
<proteinExistence type="predicted"/>
<organism evidence="1 2">
    <name type="scientific">Brytella acorum</name>
    <dbReference type="NCBI Taxonomy" id="2959299"/>
    <lineage>
        <taxon>Bacteria</taxon>
        <taxon>Pseudomonadati</taxon>
        <taxon>Pseudomonadota</taxon>
        <taxon>Alphaproteobacteria</taxon>
        <taxon>Acetobacterales</taxon>
        <taxon>Acetobacteraceae</taxon>
        <taxon>Brytella</taxon>
    </lineage>
</organism>
<evidence type="ECO:0000313" key="1">
    <source>
        <dbReference type="EMBL" id="CAI9120266.1"/>
    </source>
</evidence>
<dbReference type="EMBL" id="CATKSH010000005">
    <property type="protein sequence ID" value="CAI9120266.1"/>
    <property type="molecule type" value="Genomic_DNA"/>
</dbReference>
<sequence>MRPRKPRTLKQHLIRRLLVVIPASLLMIVVMKTGWLDMAADRLTFNKLAWFDNTKLVEHLRVLVRHNGMTDEPARCLVFLVNGDDPPTAMRVDVMAKHTEGCPHPDKKPQQLFTVRVDKVDRILTTDAGSPGVFHPMGS</sequence>
<dbReference type="AlphaFoldDB" id="A0AA35UHK9"/>
<evidence type="ECO:0000313" key="2">
    <source>
        <dbReference type="Proteomes" id="UP001176960"/>
    </source>
</evidence>
<protein>
    <submittedName>
        <fullName evidence="1">Uncharacterized protein</fullName>
    </submittedName>
</protein>
<name>A0AA35UHK9_9PROT</name>
<keyword evidence="2" id="KW-1185">Reference proteome</keyword>
<dbReference type="Proteomes" id="UP001176960">
    <property type="component" value="Unassembled WGS sequence"/>
</dbReference>